<reference evidence="2" key="1">
    <citation type="submission" date="2020-11" db="EMBL/GenBank/DDBJ databases">
        <title>Gallibacterium anatis 1637, full genome, WGS.</title>
        <authorList>
            <person name="Laishevtcev A.I."/>
            <person name="Yakimova E.A."/>
            <person name="Petkovich D."/>
            <person name="Stepanova T.V."/>
            <person name="Kalendr R.S."/>
            <person name="Rubalsky E.O."/>
            <person name="Zulkarneev E.R."/>
            <person name="Aleshkin A.V."/>
        </authorList>
    </citation>
    <scope>NUCLEOTIDE SEQUENCE</scope>
    <source>
        <strain evidence="2">1637</strain>
    </source>
</reference>
<evidence type="ECO:0000313" key="2">
    <source>
        <dbReference type="EMBL" id="MBF4102809.1"/>
    </source>
</evidence>
<organism evidence="2">
    <name type="scientific">Gallibacterium anatis</name>
    <dbReference type="NCBI Taxonomy" id="750"/>
    <lineage>
        <taxon>Bacteria</taxon>
        <taxon>Pseudomonadati</taxon>
        <taxon>Pseudomonadota</taxon>
        <taxon>Gammaproteobacteria</taxon>
        <taxon>Pasteurellales</taxon>
        <taxon>Pasteurellaceae</taxon>
        <taxon>Gallibacterium</taxon>
    </lineage>
</organism>
<dbReference type="EMBL" id="JADION010000031">
    <property type="protein sequence ID" value="MBF4102809.1"/>
    <property type="molecule type" value="Genomic_DNA"/>
</dbReference>
<protein>
    <submittedName>
        <fullName evidence="2">Uncharacterized protein</fullName>
    </submittedName>
</protein>
<sequence>MTVKLSQEKTTLPLRSLTSENIENYSEAKESVGGGLSTDPTQKYC</sequence>
<dbReference type="AlphaFoldDB" id="A0A930UX98"/>
<name>A0A930UX98_9PAST</name>
<comment type="caution">
    <text evidence="2">The sequence shown here is derived from an EMBL/GenBank/DDBJ whole genome shotgun (WGS) entry which is preliminary data.</text>
</comment>
<evidence type="ECO:0000256" key="1">
    <source>
        <dbReference type="SAM" id="MobiDB-lite"/>
    </source>
</evidence>
<feature type="region of interest" description="Disordered" evidence="1">
    <location>
        <begin position="1"/>
        <end position="45"/>
    </location>
</feature>
<proteinExistence type="predicted"/>
<gene>
    <name evidence="2" type="ORF">INT80_10475</name>
</gene>
<accession>A0A930UX98</accession>
<feature type="compositionally biased region" description="Polar residues" evidence="1">
    <location>
        <begin position="1"/>
        <end position="10"/>
    </location>
</feature>